<dbReference type="Pfam" id="PF00134">
    <property type="entry name" value="Cyclin_N"/>
    <property type="match status" value="1"/>
</dbReference>
<dbReference type="Gene3D" id="1.10.472.10">
    <property type="entry name" value="Cyclin-like"/>
    <property type="match status" value="1"/>
</dbReference>
<dbReference type="PANTHER" id="PTHR10026">
    <property type="entry name" value="CYCLIN"/>
    <property type="match status" value="1"/>
</dbReference>
<comment type="similarity">
    <text evidence="1">Belongs to the cyclin family. Cyclin C subfamily.</text>
</comment>
<evidence type="ECO:0000313" key="5">
    <source>
        <dbReference type="Proteomes" id="UP000887563"/>
    </source>
</evidence>
<keyword evidence="5" id="KW-1185">Reference proteome</keyword>
<feature type="domain" description="Cyclin C-terminal" evidence="4">
    <location>
        <begin position="164"/>
        <end position="225"/>
    </location>
</feature>
<dbReference type="AlphaFoldDB" id="A0A914L2A1"/>
<dbReference type="Proteomes" id="UP000887563">
    <property type="component" value="Unplaced"/>
</dbReference>
<dbReference type="GO" id="GO:0016538">
    <property type="term" value="F:cyclin-dependent protein serine/threonine kinase regulator activity"/>
    <property type="evidence" value="ECO:0007669"/>
    <property type="project" value="InterPro"/>
</dbReference>
<dbReference type="WBParaSite" id="Minc3s00235g08217">
    <property type="protein sequence ID" value="Minc3s00235g08217"/>
    <property type="gene ID" value="Minc3s00235g08217"/>
</dbReference>
<feature type="domain" description="Cyclin N-terminal" evidence="3">
    <location>
        <begin position="81"/>
        <end position="159"/>
    </location>
</feature>
<evidence type="ECO:0000256" key="2">
    <source>
        <dbReference type="ARBA" id="ARBA00023127"/>
    </source>
</evidence>
<dbReference type="InterPro" id="IPR043198">
    <property type="entry name" value="Cyclin/Ssn8"/>
</dbReference>
<reference evidence="6" key="1">
    <citation type="submission" date="2022-11" db="UniProtKB">
        <authorList>
            <consortium name="WormBaseParasite"/>
        </authorList>
    </citation>
    <scope>IDENTIFICATION</scope>
</reference>
<protein>
    <submittedName>
        <fullName evidence="6">Cyclin-H</fullName>
    </submittedName>
</protein>
<dbReference type="CDD" id="cd20525">
    <property type="entry name" value="CYCLIN_CCNH_rpt2"/>
    <property type="match status" value="1"/>
</dbReference>
<dbReference type="InterPro" id="IPR031658">
    <property type="entry name" value="Cyclin_C_2"/>
</dbReference>
<evidence type="ECO:0000259" key="3">
    <source>
        <dbReference type="Pfam" id="PF00134"/>
    </source>
</evidence>
<dbReference type="GO" id="GO:0006357">
    <property type="term" value="P:regulation of transcription by RNA polymerase II"/>
    <property type="evidence" value="ECO:0007669"/>
    <property type="project" value="InterPro"/>
</dbReference>
<dbReference type="InterPro" id="IPR036915">
    <property type="entry name" value="Cyclin-like_sf"/>
</dbReference>
<keyword evidence="2" id="KW-0195">Cyclin</keyword>
<proteinExistence type="inferred from homology"/>
<dbReference type="InterPro" id="IPR006671">
    <property type="entry name" value="Cyclin_N"/>
</dbReference>
<sequence length="373" mass="42959">MFPTSTQKRFWIFGNKSELSEMRKAVNTAHIDRFKTILAEYPHVASEEDFLTADEEAVFCRIVTETGIRFGDEFRPEMWPSVRWTAFAYFKRFYLRHSVMEYSPKNVMVSCYYLAAKVDEFNVTIDNFVDNLSSGTRESNIETVLNLEPEIMLKLDYYLAVHSPFRPFEGHMIELKTRMGLQLSSLKFDIEAIRPFSTEFFRMCLYGDVMLLYPPSQIALAAIKYGLDKTIGESRSSNFLRDSLARLMDADFGAMGEKNAAEIFKLEKVQIRIGQICELVCEQASQNFSTEDSERLQKKFFTYIQKVSGELLPKLKQIEKEQQQNSGSGDRSRPNKPSGFGRCLAVLLHFFELSEFEDVPANFIPVASSMSRI</sequence>
<name>A0A914L2A1_MELIC</name>
<accession>A0A914L2A1</accession>
<dbReference type="Pfam" id="PF16899">
    <property type="entry name" value="Cyclin_C_2"/>
    <property type="match status" value="1"/>
</dbReference>
<dbReference type="SUPFAM" id="SSF47954">
    <property type="entry name" value="Cyclin-like"/>
    <property type="match status" value="2"/>
</dbReference>
<organism evidence="5 6">
    <name type="scientific">Meloidogyne incognita</name>
    <name type="common">Southern root-knot nematode worm</name>
    <name type="synonym">Oxyuris incognita</name>
    <dbReference type="NCBI Taxonomy" id="6306"/>
    <lineage>
        <taxon>Eukaryota</taxon>
        <taxon>Metazoa</taxon>
        <taxon>Ecdysozoa</taxon>
        <taxon>Nematoda</taxon>
        <taxon>Chromadorea</taxon>
        <taxon>Rhabditida</taxon>
        <taxon>Tylenchina</taxon>
        <taxon>Tylenchomorpha</taxon>
        <taxon>Tylenchoidea</taxon>
        <taxon>Meloidogynidae</taxon>
        <taxon>Meloidogyninae</taxon>
        <taxon>Meloidogyne</taxon>
        <taxon>Meloidogyne incognita group</taxon>
    </lineage>
</organism>
<dbReference type="CDD" id="cd20524">
    <property type="entry name" value="CYCLIN_CCNH_rpt1"/>
    <property type="match status" value="1"/>
</dbReference>
<evidence type="ECO:0000259" key="4">
    <source>
        <dbReference type="Pfam" id="PF16899"/>
    </source>
</evidence>
<evidence type="ECO:0000313" key="6">
    <source>
        <dbReference type="WBParaSite" id="Minc3s00235g08217"/>
    </source>
</evidence>
<evidence type="ECO:0000256" key="1">
    <source>
        <dbReference type="ARBA" id="ARBA00008638"/>
    </source>
</evidence>